<keyword evidence="2" id="KW-1185">Reference proteome</keyword>
<sequence>MVHILDAASCGHRRIRIRINDTDVVVVPISVAITVPTNELWITYGSGKNVQNIPAHTIAMLLGPDKASTLPMFHALTGAWKKRLGMYKKVSPKLTPPLNVLKASPQEITEECMAVLERFVVLFHDRTSSLTKVNEAQALKS</sequence>
<organism evidence="1 2">
    <name type="scientific">Pocillopora damicornis</name>
    <name type="common">Cauliflower coral</name>
    <name type="synonym">Millepora damicornis</name>
    <dbReference type="NCBI Taxonomy" id="46731"/>
    <lineage>
        <taxon>Eukaryota</taxon>
        <taxon>Metazoa</taxon>
        <taxon>Cnidaria</taxon>
        <taxon>Anthozoa</taxon>
        <taxon>Hexacorallia</taxon>
        <taxon>Scleractinia</taxon>
        <taxon>Astrocoeniina</taxon>
        <taxon>Pocilloporidae</taxon>
        <taxon>Pocillopora</taxon>
    </lineage>
</organism>
<name>A0A3M6UV00_POCDA</name>
<dbReference type="AlphaFoldDB" id="A0A3M6UV00"/>
<dbReference type="EMBL" id="RCHS01000652">
    <property type="protein sequence ID" value="RMX57470.1"/>
    <property type="molecule type" value="Genomic_DNA"/>
</dbReference>
<evidence type="ECO:0000313" key="2">
    <source>
        <dbReference type="Proteomes" id="UP000275408"/>
    </source>
</evidence>
<evidence type="ECO:0000313" key="1">
    <source>
        <dbReference type="EMBL" id="RMX57470.1"/>
    </source>
</evidence>
<reference evidence="1 2" key="1">
    <citation type="journal article" date="2018" name="Sci. Rep.">
        <title>Comparative analysis of the Pocillopora damicornis genome highlights role of immune system in coral evolution.</title>
        <authorList>
            <person name="Cunning R."/>
            <person name="Bay R.A."/>
            <person name="Gillette P."/>
            <person name="Baker A.C."/>
            <person name="Traylor-Knowles N."/>
        </authorList>
    </citation>
    <scope>NUCLEOTIDE SEQUENCE [LARGE SCALE GENOMIC DNA]</scope>
    <source>
        <strain evidence="1">RSMAS</strain>
        <tissue evidence="1">Whole animal</tissue>
    </source>
</reference>
<protein>
    <submittedName>
        <fullName evidence="1">Uncharacterized protein</fullName>
    </submittedName>
</protein>
<dbReference type="Proteomes" id="UP000275408">
    <property type="component" value="Unassembled WGS sequence"/>
</dbReference>
<comment type="caution">
    <text evidence="1">The sequence shown here is derived from an EMBL/GenBank/DDBJ whole genome shotgun (WGS) entry which is preliminary data.</text>
</comment>
<accession>A0A3M6UV00</accession>
<proteinExistence type="predicted"/>
<gene>
    <name evidence="1" type="ORF">pdam_00020865</name>
</gene>